<dbReference type="PANTHER" id="PTHR34797">
    <property type="entry name" value="ATG8-INTERACTING PROTEIN 2"/>
    <property type="match status" value="1"/>
</dbReference>
<feature type="transmembrane region" description="Helical" evidence="2">
    <location>
        <begin position="308"/>
        <end position="325"/>
    </location>
</feature>
<organism evidence="3">
    <name type="scientific">Aegilops tauschii</name>
    <name type="common">Tausch's goatgrass</name>
    <name type="synonym">Aegilops squarrosa</name>
    <dbReference type="NCBI Taxonomy" id="37682"/>
    <lineage>
        <taxon>Eukaryota</taxon>
        <taxon>Viridiplantae</taxon>
        <taxon>Streptophyta</taxon>
        <taxon>Embryophyta</taxon>
        <taxon>Tracheophyta</taxon>
        <taxon>Spermatophyta</taxon>
        <taxon>Magnoliopsida</taxon>
        <taxon>Liliopsida</taxon>
        <taxon>Poales</taxon>
        <taxon>Poaceae</taxon>
        <taxon>BOP clade</taxon>
        <taxon>Pooideae</taxon>
        <taxon>Triticodae</taxon>
        <taxon>Triticeae</taxon>
        <taxon>Triticinae</taxon>
        <taxon>Aegilops</taxon>
    </lineage>
</organism>
<feature type="compositionally biased region" description="Low complexity" evidence="1">
    <location>
        <begin position="269"/>
        <end position="278"/>
    </location>
</feature>
<evidence type="ECO:0000313" key="3">
    <source>
        <dbReference type="EnsemblPlants" id="EMT26378"/>
    </source>
</evidence>
<feature type="compositionally biased region" description="Basic and acidic residues" evidence="1">
    <location>
        <begin position="153"/>
        <end position="164"/>
    </location>
</feature>
<name>M8BX56_AEGTA</name>
<sequence>MALAPVTMQMEDDGSALRVRGRAGMEDGLCALVRAGLEVCDVTDENPALFDGGGGDDTHTFSSLEVSPSCVGISTPHILCLVVVSGRKPAFDLESLMGASCTETRPGGSVGMSDSEKEVPVEVEGATRGADWEVVTLTASTYAAAPSGPEGGAEGRRLGDDNDGRGSSSTLLMSDHFVFPPSEHENLPIETALLEPQESTSVEDAGFKNVGGGYDDGSETVKYYDEGKSLSVRDAEMMMGDVAEFHAEDDARGYIVHDDDDDSQDKSDVPPQDSSSSSSKDRGSGAPCQCWLKKHMSCLYDQAKDTNHLWGAVVVAALVGLVILWRKDKLHMSCLKWRSRSAVRVESISYCILWKRGAA</sequence>
<dbReference type="AlphaFoldDB" id="M8BX56"/>
<proteinExistence type="predicted"/>
<dbReference type="InterPro" id="IPR040304">
    <property type="entry name" value="ATG8-IP-1/2"/>
</dbReference>
<keyword evidence="2" id="KW-0472">Membrane</keyword>
<evidence type="ECO:0008006" key="4">
    <source>
        <dbReference type="Google" id="ProtNLM"/>
    </source>
</evidence>
<reference evidence="3" key="1">
    <citation type="submission" date="2015-06" db="UniProtKB">
        <authorList>
            <consortium name="EnsemblPlants"/>
        </authorList>
    </citation>
    <scope>IDENTIFICATION</scope>
</reference>
<dbReference type="EnsemblPlants" id="EMT26378">
    <property type="protein sequence ID" value="EMT26378"/>
    <property type="gene ID" value="F775_26647"/>
</dbReference>
<accession>M8BX56</accession>
<keyword evidence="2" id="KW-1133">Transmembrane helix</keyword>
<keyword evidence="2" id="KW-0812">Transmembrane</keyword>
<protein>
    <recommendedName>
        <fullName evidence="4">ATG8-interacting protein 1</fullName>
    </recommendedName>
</protein>
<feature type="region of interest" description="Disordered" evidence="1">
    <location>
        <begin position="142"/>
        <end position="170"/>
    </location>
</feature>
<feature type="region of interest" description="Disordered" evidence="1">
    <location>
        <begin position="255"/>
        <end position="285"/>
    </location>
</feature>
<evidence type="ECO:0000256" key="2">
    <source>
        <dbReference type="SAM" id="Phobius"/>
    </source>
</evidence>
<evidence type="ECO:0000256" key="1">
    <source>
        <dbReference type="SAM" id="MobiDB-lite"/>
    </source>
</evidence>
<dbReference type="PANTHER" id="PTHR34797:SF1">
    <property type="entry name" value="ATG8-INTERACTING PROTEIN 2"/>
    <property type="match status" value="1"/>
</dbReference>